<feature type="non-terminal residue" evidence="7">
    <location>
        <position position="1"/>
    </location>
</feature>
<dbReference type="EMBL" id="JYNY01000655">
    <property type="protein sequence ID" value="KJJ83153.1"/>
    <property type="molecule type" value="Genomic_DNA"/>
</dbReference>
<name>A0A0F0CIK8_9BACT</name>
<feature type="non-terminal residue" evidence="7">
    <location>
        <position position="85"/>
    </location>
</feature>
<gene>
    <name evidence="7" type="ORF">OMAG_002979</name>
</gene>
<dbReference type="Proteomes" id="UP000033428">
    <property type="component" value="Unassembled WGS sequence"/>
</dbReference>
<proteinExistence type="predicted"/>
<dbReference type="AlphaFoldDB" id="A0A0F0CIK8"/>
<dbReference type="GO" id="GO:0016020">
    <property type="term" value="C:membrane"/>
    <property type="evidence" value="ECO:0007669"/>
    <property type="project" value="UniProtKB-SubCell"/>
</dbReference>
<evidence type="ECO:0000256" key="5">
    <source>
        <dbReference type="ARBA" id="ARBA00023136"/>
    </source>
</evidence>
<dbReference type="GO" id="GO:0008324">
    <property type="term" value="F:monoatomic cation transmembrane transporter activity"/>
    <property type="evidence" value="ECO:0007669"/>
    <property type="project" value="TreeGrafter"/>
</dbReference>
<dbReference type="InterPro" id="IPR050291">
    <property type="entry name" value="CDF_Transporter"/>
</dbReference>
<evidence type="ECO:0000256" key="2">
    <source>
        <dbReference type="ARBA" id="ARBA00022448"/>
    </source>
</evidence>
<reference evidence="7 8" key="1">
    <citation type="submission" date="2015-02" db="EMBL/GenBank/DDBJ databases">
        <title>Single-cell genomics of uncultivated deep-branching MTB reveals a conserved set of magnetosome genes.</title>
        <authorList>
            <person name="Kolinko S."/>
            <person name="Richter M."/>
            <person name="Glockner F.O."/>
            <person name="Brachmann A."/>
            <person name="Schuler D."/>
        </authorList>
    </citation>
    <scope>NUCLEOTIDE SEQUENCE [LARGE SCALE GENOMIC DNA]</scope>
    <source>
        <strain evidence="7">SKK-01</strain>
    </source>
</reference>
<evidence type="ECO:0000256" key="6">
    <source>
        <dbReference type="SAM" id="Phobius"/>
    </source>
</evidence>
<accession>A0A0F0CIK8</accession>
<dbReference type="Gene3D" id="1.20.1510.10">
    <property type="entry name" value="Cation efflux protein transmembrane domain"/>
    <property type="match status" value="1"/>
</dbReference>
<evidence type="ECO:0000313" key="8">
    <source>
        <dbReference type="Proteomes" id="UP000033428"/>
    </source>
</evidence>
<evidence type="ECO:0000256" key="1">
    <source>
        <dbReference type="ARBA" id="ARBA00004141"/>
    </source>
</evidence>
<dbReference type="SUPFAM" id="SSF161111">
    <property type="entry name" value="Cation efflux protein transmembrane domain-like"/>
    <property type="match status" value="1"/>
</dbReference>
<feature type="transmembrane region" description="Helical" evidence="6">
    <location>
        <begin position="20"/>
        <end position="40"/>
    </location>
</feature>
<dbReference type="InterPro" id="IPR027469">
    <property type="entry name" value="Cation_efflux_TMD_sf"/>
</dbReference>
<comment type="caution">
    <text evidence="7">The sequence shown here is derived from an EMBL/GenBank/DDBJ whole genome shotgun (WGS) entry which is preliminary data.</text>
</comment>
<organism evidence="7 8">
    <name type="scientific">Candidatus Omnitrophus magneticus</name>
    <dbReference type="NCBI Taxonomy" id="1609969"/>
    <lineage>
        <taxon>Bacteria</taxon>
        <taxon>Pseudomonadati</taxon>
        <taxon>Candidatus Omnitrophota</taxon>
        <taxon>Candidatus Omnitrophus</taxon>
    </lineage>
</organism>
<dbReference type="PANTHER" id="PTHR43840">
    <property type="entry name" value="MITOCHONDRIAL METAL TRANSPORTER 1-RELATED"/>
    <property type="match status" value="1"/>
</dbReference>
<keyword evidence="8" id="KW-1185">Reference proteome</keyword>
<keyword evidence="5 6" id="KW-0472">Membrane</keyword>
<protein>
    <submittedName>
        <fullName evidence="7">Magnetosome protein MamB</fullName>
    </submittedName>
</protein>
<evidence type="ECO:0000256" key="4">
    <source>
        <dbReference type="ARBA" id="ARBA00022989"/>
    </source>
</evidence>
<keyword evidence="4 6" id="KW-1133">Transmembrane helix</keyword>
<evidence type="ECO:0000313" key="7">
    <source>
        <dbReference type="EMBL" id="KJJ83153.1"/>
    </source>
</evidence>
<dbReference type="PANTHER" id="PTHR43840:SF15">
    <property type="entry name" value="MITOCHONDRIAL METAL TRANSPORTER 1-RELATED"/>
    <property type="match status" value="1"/>
</dbReference>
<keyword evidence="2" id="KW-0813">Transport</keyword>
<keyword evidence="3 6" id="KW-0812">Transmembrane</keyword>
<comment type="subcellular location">
    <subcellularLocation>
        <location evidence="1">Membrane</location>
        <topology evidence="1">Multi-pass membrane protein</topology>
    </subcellularLocation>
</comment>
<sequence length="85" mass="8916">ADALTSVAVLVGLVGTKLGFNYADIIAALVVSLVVFHISVEMFLGGVNGLIDVSIDTEVIDKIVELCKRVKGVEGIKAIRSRSMG</sequence>
<evidence type="ECO:0000256" key="3">
    <source>
        <dbReference type="ARBA" id="ARBA00022692"/>
    </source>
</evidence>